<dbReference type="eggNOG" id="ENOG502SDW7">
    <property type="taxonomic scope" value="Eukaryota"/>
</dbReference>
<evidence type="ECO:0000313" key="2">
    <source>
        <dbReference type="EMBL" id="GAA96734.1"/>
    </source>
</evidence>
<dbReference type="AlphaFoldDB" id="G7E1M4"/>
<feature type="compositionally biased region" description="Basic and acidic residues" evidence="1">
    <location>
        <begin position="393"/>
        <end position="413"/>
    </location>
</feature>
<feature type="compositionally biased region" description="Polar residues" evidence="1">
    <location>
        <begin position="1"/>
        <end position="22"/>
    </location>
</feature>
<name>G7E1M4_MIXOS</name>
<reference evidence="2 3" key="1">
    <citation type="journal article" date="2011" name="J. Gen. Appl. Microbiol.">
        <title>Draft genome sequencing of the enigmatic basidiomycete Mixia osmundae.</title>
        <authorList>
            <person name="Nishida H."/>
            <person name="Nagatsuka Y."/>
            <person name="Sugiyama J."/>
        </authorList>
    </citation>
    <scope>NUCLEOTIDE SEQUENCE [LARGE SCALE GENOMIC DNA]</scope>
    <source>
        <strain evidence="3">CBS 9802 / IAM 14324 / JCM 22182 / KY 12970</strain>
    </source>
</reference>
<gene>
    <name evidence="2" type="primary">Mo03405</name>
    <name evidence="2" type="ORF">E5Q_03405</name>
</gene>
<dbReference type="OrthoDB" id="3363386at2759"/>
<evidence type="ECO:0000256" key="1">
    <source>
        <dbReference type="SAM" id="MobiDB-lite"/>
    </source>
</evidence>
<evidence type="ECO:0000313" key="3">
    <source>
        <dbReference type="Proteomes" id="UP000009131"/>
    </source>
</evidence>
<sequence>MSALFGSSPSGAGMLSTSSQKDPPTFRGLTAPSGGILLNSGSRQASPSPLSKSTGHTRRASELPPSSSYKQAYLQPVHGPGRITAPEFDLATARKLIGRSDSASSVGSSTSSDDVNGSKRDSKARIRFAPLPDPRKYRDEFGYYDDDYPDGDTSRRGSEGSINTTEPAAATPGQLTPSTSFSSAITNPDDPSGPEAQGELTPRNGAQRKESTSSVTRKLLGGLLGKKPKASQQGSTGIPVRRVSSTGGINYTGRTTGSMFTSKEDRRRSLVDQALEGTDLRRVRSGPSSASPSGQRARYPPVAQGRGRRSRTTSAEPVEEPDFVEWGFGGVGSAPAFTASAAERARERSASVGSGTPSQPKAVSAFQADDAFVSGEDDDGSGMAWVRKRRQRQKEAEEQARAERSRSTSRDESPFGSRVARPGADSNEELFQMDDDTGTRTPPRTADAPPIVVSPPRESATLHKAISSPTSDDETIKIAAQVPVARQADEEDDAGADDDREEEDDLTTEEKEEEDRLTEAARKTTASAKTEIFSKHKPAPDERRRIAS</sequence>
<dbReference type="EMBL" id="BABT02000106">
    <property type="protein sequence ID" value="GAA96734.1"/>
    <property type="molecule type" value="Genomic_DNA"/>
</dbReference>
<accession>G7E1M4</accession>
<dbReference type="Proteomes" id="UP000009131">
    <property type="component" value="Unassembled WGS sequence"/>
</dbReference>
<feature type="compositionally biased region" description="Polar residues" evidence="1">
    <location>
        <begin position="173"/>
        <end position="186"/>
    </location>
</feature>
<dbReference type="HOGENOM" id="CLU_495301_0_0_1"/>
<feature type="compositionally biased region" description="Low complexity" evidence="1">
    <location>
        <begin position="100"/>
        <end position="115"/>
    </location>
</feature>
<keyword evidence="3" id="KW-1185">Reference proteome</keyword>
<feature type="region of interest" description="Disordered" evidence="1">
    <location>
        <begin position="98"/>
        <end position="548"/>
    </location>
</feature>
<feature type="compositionally biased region" description="Low complexity" evidence="1">
    <location>
        <begin position="439"/>
        <end position="450"/>
    </location>
</feature>
<feature type="compositionally biased region" description="Polar residues" evidence="1">
    <location>
        <begin position="352"/>
        <end position="361"/>
    </location>
</feature>
<feature type="compositionally biased region" description="Polar residues" evidence="1">
    <location>
        <begin position="243"/>
        <end position="261"/>
    </location>
</feature>
<feature type="compositionally biased region" description="Acidic residues" evidence="1">
    <location>
        <begin position="426"/>
        <end position="436"/>
    </location>
</feature>
<reference evidence="2 3" key="2">
    <citation type="journal article" date="2012" name="Open Biol.">
        <title>Characteristics of nucleosomes and linker DNA regions on the genome of the basidiomycete Mixia osmundae revealed by mono- and dinucleosome mapping.</title>
        <authorList>
            <person name="Nishida H."/>
            <person name="Kondo S."/>
            <person name="Matsumoto T."/>
            <person name="Suzuki Y."/>
            <person name="Yoshikawa H."/>
            <person name="Taylor T.D."/>
            <person name="Sugiyama J."/>
        </authorList>
    </citation>
    <scope>NUCLEOTIDE SEQUENCE [LARGE SCALE GENOMIC DNA]</scope>
    <source>
        <strain evidence="3">CBS 9802 / IAM 14324 / JCM 22182 / KY 12970</strain>
    </source>
</reference>
<organism evidence="2 3">
    <name type="scientific">Mixia osmundae (strain CBS 9802 / IAM 14324 / JCM 22182 / KY 12970)</name>
    <dbReference type="NCBI Taxonomy" id="764103"/>
    <lineage>
        <taxon>Eukaryota</taxon>
        <taxon>Fungi</taxon>
        <taxon>Dikarya</taxon>
        <taxon>Basidiomycota</taxon>
        <taxon>Pucciniomycotina</taxon>
        <taxon>Mixiomycetes</taxon>
        <taxon>Mixiales</taxon>
        <taxon>Mixiaceae</taxon>
        <taxon>Mixia</taxon>
    </lineage>
</organism>
<dbReference type="InParanoid" id="G7E1M4"/>
<comment type="caution">
    <text evidence="2">The sequence shown here is derived from an EMBL/GenBank/DDBJ whole genome shotgun (WGS) entry which is preliminary data.</text>
</comment>
<feature type="compositionally biased region" description="Polar residues" evidence="1">
    <location>
        <begin position="39"/>
        <end position="54"/>
    </location>
</feature>
<dbReference type="STRING" id="764103.G7E1M4"/>
<feature type="compositionally biased region" description="Acidic residues" evidence="1">
    <location>
        <begin position="489"/>
        <end position="516"/>
    </location>
</feature>
<proteinExistence type="predicted"/>
<feature type="region of interest" description="Disordered" evidence="1">
    <location>
        <begin position="1"/>
        <end position="86"/>
    </location>
</feature>
<feature type="compositionally biased region" description="Basic and acidic residues" evidence="1">
    <location>
        <begin position="532"/>
        <end position="548"/>
    </location>
</feature>
<protein>
    <submittedName>
        <fullName evidence="2">Uncharacterized protein</fullName>
    </submittedName>
</protein>